<dbReference type="GO" id="GO:0016779">
    <property type="term" value="F:nucleotidyltransferase activity"/>
    <property type="evidence" value="ECO:0007669"/>
    <property type="project" value="UniProtKB-KW"/>
</dbReference>
<evidence type="ECO:0000256" key="3">
    <source>
        <dbReference type="ARBA" id="ARBA00022722"/>
    </source>
</evidence>
<feature type="compositionally biased region" description="Basic and acidic residues" evidence="6">
    <location>
        <begin position="51"/>
        <end position="63"/>
    </location>
</feature>
<keyword evidence="3" id="KW-0540">Nuclease</keyword>
<dbReference type="GO" id="GO:0004519">
    <property type="term" value="F:endonuclease activity"/>
    <property type="evidence" value="ECO:0007669"/>
    <property type="project" value="UniProtKB-KW"/>
</dbReference>
<organism evidence="8 9">
    <name type="scientific">Cuscuta campestris</name>
    <dbReference type="NCBI Taxonomy" id="132261"/>
    <lineage>
        <taxon>Eukaryota</taxon>
        <taxon>Viridiplantae</taxon>
        <taxon>Streptophyta</taxon>
        <taxon>Embryophyta</taxon>
        <taxon>Tracheophyta</taxon>
        <taxon>Spermatophyta</taxon>
        <taxon>Magnoliopsida</taxon>
        <taxon>eudicotyledons</taxon>
        <taxon>Gunneridae</taxon>
        <taxon>Pentapetalae</taxon>
        <taxon>asterids</taxon>
        <taxon>lamiids</taxon>
        <taxon>Solanales</taxon>
        <taxon>Convolvulaceae</taxon>
        <taxon>Cuscuteae</taxon>
        <taxon>Cuscuta</taxon>
        <taxon>Cuscuta subgen. Grammica</taxon>
        <taxon>Cuscuta sect. Cleistogrammica</taxon>
    </lineage>
</organism>
<evidence type="ECO:0000256" key="2">
    <source>
        <dbReference type="ARBA" id="ARBA00022695"/>
    </source>
</evidence>
<dbReference type="InterPro" id="IPR021109">
    <property type="entry name" value="Peptidase_aspartic_dom_sf"/>
</dbReference>
<dbReference type="Gene3D" id="3.30.420.10">
    <property type="entry name" value="Ribonuclease H-like superfamily/Ribonuclease H"/>
    <property type="match status" value="1"/>
</dbReference>
<evidence type="ECO:0000313" key="9">
    <source>
        <dbReference type="Proteomes" id="UP000595140"/>
    </source>
</evidence>
<name>A0A484L0C8_9ASTE</name>
<keyword evidence="2" id="KW-0548">Nucleotidyltransferase</keyword>
<dbReference type="Pfam" id="PF17921">
    <property type="entry name" value="Integrase_H2C2"/>
    <property type="match status" value="1"/>
</dbReference>
<dbReference type="SUPFAM" id="SSF53098">
    <property type="entry name" value="Ribonuclease H-like"/>
    <property type="match status" value="1"/>
</dbReference>
<sequence length="610" mass="67262">MASNTVSAEAFRELQTQIDGQIQSHTAAMQQLNQAMQQLQRDLKVVLTEKRPYEGPHSRRETPDSFVGSGNSMTKLKLDMPKCDGTDPLGWLFKSFALARELESKHAAWATSLGTRPRPTSGPFNKTPTQPLLPLPGAQQPDDKSPAGPPIRRLTYAEKKEHDAKGLCYNCDEKWSKGHRCGRFLLLLEDDEEDSSAGAVDETLLVADVSTLNSMEGATAPRSLRLSGMIMGGIVDVLIDGGSTHNFVHPRIVERLHLPVVKVDAFRVYVGNGASLLCDTQCMDVELLLQGASFSVDVFVLPIHGPDVVLGVQWLRLLGKVTHDYAKLTMDFCWNGSPVTLQGDALSRQHLQQNTSADPTSIGAAQFFNFSQRVPEILACIRAENNTEPDLMRLHELHRQGSLPAPFSVVDGVLFYQTRLCVGAASTLRTELLREYHDSPIAGHTGVHRTFSHLAAAFYWPSMRKDVRAYVGQCEICQKAKSSTLPPAGLLQPLPVPQRVWEDISMDFVTGLPVSRGFSVVMVVVDRLTKYTHLGALPAAYDAHRTTFLFTDIVVKLHGIPRMIVSDRDKRGLRKGWRREEPERSQRVGGGGGGESPEVVLAVRDRIPVG</sequence>
<evidence type="ECO:0000259" key="7">
    <source>
        <dbReference type="PROSITE" id="PS50994"/>
    </source>
</evidence>
<feature type="region of interest" description="Disordered" evidence="6">
    <location>
        <begin position="111"/>
        <end position="151"/>
    </location>
</feature>
<evidence type="ECO:0000256" key="6">
    <source>
        <dbReference type="SAM" id="MobiDB-lite"/>
    </source>
</evidence>
<keyword evidence="4" id="KW-0378">Hydrolase</keyword>
<dbReference type="Proteomes" id="UP000595140">
    <property type="component" value="Unassembled WGS sequence"/>
</dbReference>
<keyword evidence="1" id="KW-0808">Transferase</keyword>
<protein>
    <recommendedName>
        <fullName evidence="7">Integrase catalytic domain-containing protein</fullName>
    </recommendedName>
</protein>
<dbReference type="PANTHER" id="PTHR37984:SF5">
    <property type="entry name" value="PROTEIN NYNRIN-LIKE"/>
    <property type="match status" value="1"/>
</dbReference>
<feature type="domain" description="Integrase catalytic" evidence="7">
    <location>
        <begin position="491"/>
        <end position="570"/>
    </location>
</feature>
<keyword evidence="5" id="KW-0175">Coiled coil</keyword>
<dbReference type="Gene3D" id="2.40.70.10">
    <property type="entry name" value="Acid Proteases"/>
    <property type="match status" value="1"/>
</dbReference>
<dbReference type="InterPro" id="IPR041588">
    <property type="entry name" value="Integrase_H2C2"/>
</dbReference>
<evidence type="ECO:0000313" key="8">
    <source>
        <dbReference type="EMBL" id="VFQ69126.1"/>
    </source>
</evidence>
<evidence type="ECO:0000256" key="5">
    <source>
        <dbReference type="SAM" id="Coils"/>
    </source>
</evidence>
<feature type="compositionally biased region" description="Low complexity" evidence="6">
    <location>
        <begin position="128"/>
        <end position="140"/>
    </location>
</feature>
<dbReference type="OrthoDB" id="1933597at2759"/>
<dbReference type="GO" id="GO:0015074">
    <property type="term" value="P:DNA integration"/>
    <property type="evidence" value="ECO:0007669"/>
    <property type="project" value="InterPro"/>
</dbReference>
<dbReference type="PANTHER" id="PTHR37984">
    <property type="entry name" value="PROTEIN CBG26694"/>
    <property type="match status" value="1"/>
</dbReference>
<feature type="coiled-coil region" evidence="5">
    <location>
        <begin position="22"/>
        <end position="49"/>
    </location>
</feature>
<dbReference type="InterPro" id="IPR012337">
    <property type="entry name" value="RNaseH-like_sf"/>
</dbReference>
<dbReference type="AlphaFoldDB" id="A0A484L0C8"/>
<dbReference type="InterPro" id="IPR050951">
    <property type="entry name" value="Retrovirus_Pol_polyprotein"/>
</dbReference>
<dbReference type="InterPro" id="IPR001584">
    <property type="entry name" value="Integrase_cat-core"/>
</dbReference>
<dbReference type="PROSITE" id="PS50994">
    <property type="entry name" value="INTEGRASE"/>
    <property type="match status" value="1"/>
</dbReference>
<keyword evidence="4" id="KW-0255">Endonuclease</keyword>
<proteinExistence type="predicted"/>
<evidence type="ECO:0000256" key="1">
    <source>
        <dbReference type="ARBA" id="ARBA00022679"/>
    </source>
</evidence>
<dbReference type="Pfam" id="PF08284">
    <property type="entry name" value="RVP_2"/>
    <property type="match status" value="1"/>
</dbReference>
<accession>A0A484L0C8</accession>
<dbReference type="EMBL" id="OOIL02000779">
    <property type="protein sequence ID" value="VFQ69126.1"/>
    <property type="molecule type" value="Genomic_DNA"/>
</dbReference>
<dbReference type="CDD" id="cd00303">
    <property type="entry name" value="retropepsin_like"/>
    <property type="match status" value="1"/>
</dbReference>
<feature type="region of interest" description="Disordered" evidence="6">
    <location>
        <begin position="571"/>
        <end position="599"/>
    </location>
</feature>
<dbReference type="FunFam" id="1.10.340.70:FF:000001">
    <property type="entry name" value="Retrovirus-related Pol polyprotein from transposon gypsy-like Protein"/>
    <property type="match status" value="1"/>
</dbReference>
<dbReference type="Gene3D" id="1.10.340.70">
    <property type="match status" value="1"/>
</dbReference>
<dbReference type="InterPro" id="IPR036397">
    <property type="entry name" value="RNaseH_sf"/>
</dbReference>
<reference evidence="8 9" key="1">
    <citation type="submission" date="2018-04" db="EMBL/GenBank/DDBJ databases">
        <authorList>
            <person name="Vogel A."/>
        </authorList>
    </citation>
    <scope>NUCLEOTIDE SEQUENCE [LARGE SCALE GENOMIC DNA]</scope>
</reference>
<gene>
    <name evidence="8" type="ORF">CCAM_LOCUS10902</name>
</gene>
<evidence type="ECO:0000256" key="4">
    <source>
        <dbReference type="ARBA" id="ARBA00022759"/>
    </source>
</evidence>
<keyword evidence="9" id="KW-1185">Reference proteome</keyword>
<dbReference type="GO" id="GO:0003676">
    <property type="term" value="F:nucleic acid binding"/>
    <property type="evidence" value="ECO:0007669"/>
    <property type="project" value="InterPro"/>
</dbReference>
<feature type="region of interest" description="Disordered" evidence="6">
    <location>
        <begin position="51"/>
        <end position="72"/>
    </location>
</feature>